<keyword evidence="1" id="KW-1133">Transmembrane helix</keyword>
<sequence length="50" mass="5801">METFSMIAALLGLWFGAVVVVSWIFCQWAKAQEEQPIELKEEWVVDEIKT</sequence>
<keyword evidence="1" id="KW-0472">Membrane</keyword>
<feature type="transmembrane region" description="Helical" evidence="1">
    <location>
        <begin position="6"/>
        <end position="26"/>
    </location>
</feature>
<dbReference type="EMBL" id="LCPK01000004">
    <property type="protein sequence ID" value="KKU98266.1"/>
    <property type="molecule type" value="Genomic_DNA"/>
</dbReference>
<keyword evidence="1" id="KW-0812">Transmembrane</keyword>
<organism evidence="2 3">
    <name type="scientific">Candidatus Amesbacteria bacterium GW2011_GWB1_48_13</name>
    <dbReference type="NCBI Taxonomy" id="1618362"/>
    <lineage>
        <taxon>Bacteria</taxon>
        <taxon>Candidatus Amesiibacteriota</taxon>
    </lineage>
</organism>
<evidence type="ECO:0000313" key="2">
    <source>
        <dbReference type="EMBL" id="KKU98266.1"/>
    </source>
</evidence>
<dbReference type="Proteomes" id="UP000034694">
    <property type="component" value="Unassembled WGS sequence"/>
</dbReference>
<evidence type="ECO:0000313" key="3">
    <source>
        <dbReference type="Proteomes" id="UP000034694"/>
    </source>
</evidence>
<gene>
    <name evidence="2" type="ORF">UY28_C0004G0004</name>
</gene>
<name>A0A0G1UW38_9BACT</name>
<evidence type="ECO:0000256" key="1">
    <source>
        <dbReference type="SAM" id="Phobius"/>
    </source>
</evidence>
<accession>A0A0G1UW38</accession>
<comment type="caution">
    <text evidence="2">The sequence shown here is derived from an EMBL/GenBank/DDBJ whole genome shotgun (WGS) entry which is preliminary data.</text>
</comment>
<proteinExistence type="predicted"/>
<reference evidence="2 3" key="1">
    <citation type="journal article" date="2015" name="Nature">
        <title>rRNA introns, odd ribosomes, and small enigmatic genomes across a large radiation of phyla.</title>
        <authorList>
            <person name="Brown C.T."/>
            <person name="Hug L.A."/>
            <person name="Thomas B.C."/>
            <person name="Sharon I."/>
            <person name="Castelle C.J."/>
            <person name="Singh A."/>
            <person name="Wilkins M.J."/>
            <person name="Williams K.H."/>
            <person name="Banfield J.F."/>
        </authorList>
    </citation>
    <scope>NUCLEOTIDE SEQUENCE [LARGE SCALE GENOMIC DNA]</scope>
</reference>
<dbReference type="AlphaFoldDB" id="A0A0G1UW38"/>
<protein>
    <submittedName>
        <fullName evidence="2">Uncharacterized protein</fullName>
    </submittedName>
</protein>